<keyword evidence="2 5" id="KW-0328">Glycosyltransferase</keyword>
<dbReference type="PANTHER" id="PTHR43630">
    <property type="entry name" value="POLY-BETA-1,6-N-ACETYL-D-GLUCOSAMINE SYNTHASE"/>
    <property type="match status" value="1"/>
</dbReference>
<evidence type="ECO:0000256" key="4">
    <source>
        <dbReference type="SAM" id="Phobius"/>
    </source>
</evidence>
<dbReference type="SUPFAM" id="SSF53448">
    <property type="entry name" value="Nucleotide-diphospho-sugar transferases"/>
    <property type="match status" value="1"/>
</dbReference>
<dbReference type="GO" id="GO:0016757">
    <property type="term" value="F:glycosyltransferase activity"/>
    <property type="evidence" value="ECO:0007669"/>
    <property type="project" value="UniProtKB-KW"/>
</dbReference>
<keyword evidence="3 5" id="KW-0808">Transferase</keyword>
<comment type="similarity">
    <text evidence="1">Belongs to the glycosyltransferase 2 family.</text>
</comment>
<dbReference type="Pfam" id="PF13641">
    <property type="entry name" value="Glyco_tranf_2_3"/>
    <property type="match status" value="1"/>
</dbReference>
<dbReference type="EMBL" id="JBHTBJ010000013">
    <property type="protein sequence ID" value="MFC7276261.1"/>
    <property type="molecule type" value="Genomic_DNA"/>
</dbReference>
<dbReference type="Gene3D" id="3.90.550.10">
    <property type="entry name" value="Spore Coat Polysaccharide Biosynthesis Protein SpsA, Chain A"/>
    <property type="match status" value="1"/>
</dbReference>
<sequence length="368" mass="40657">MKRRVIAVVPAYNEAGTIAATVAALRRQWAPGLDDIVVVPNNCSDATAAEARNAGATVLEYPGHNPHKKAGALNWALGRILPYLADGDMVLITDADSVLDPDFTAHAARALLRPAVARHRDGVRPRRPVGAACAQFRTARDPGGLLARVQRNEYERFARQVARRGDNALVLSGVATMFLVAAIRHVTAERGRSLPGYPGEFYHRDTATEDIELTFAFRALGYRPMAPAGARAQTDIMPTRRALHDQRLRWQRGMLDSLRLYGLTRATAVDALKQAGIYLGSLAAPAYLAFLGFVLATTGTVPFSWTWAPVTVVFVAERVWTVRANPVLDRLLAAALIPEWVYEQWRSGVYWRALWKTLRGSRREWINA</sequence>
<dbReference type="EC" id="2.4.-.-" evidence="5"/>
<keyword evidence="4" id="KW-0812">Transmembrane</keyword>
<proteinExistence type="inferred from homology"/>
<gene>
    <name evidence="5" type="ORF">ACFQS1_19890</name>
</gene>
<feature type="transmembrane region" description="Helical" evidence="4">
    <location>
        <begin position="275"/>
        <end position="296"/>
    </location>
</feature>
<protein>
    <submittedName>
        <fullName evidence="5">Glycosyltransferase</fullName>
        <ecNumber evidence="5">2.4.-.-</ecNumber>
    </submittedName>
</protein>
<name>A0ABW2HTU2_9ACTN</name>
<dbReference type="CDD" id="cd06423">
    <property type="entry name" value="CESA_like"/>
    <property type="match status" value="1"/>
</dbReference>
<evidence type="ECO:0000313" key="6">
    <source>
        <dbReference type="Proteomes" id="UP001596548"/>
    </source>
</evidence>
<evidence type="ECO:0000256" key="3">
    <source>
        <dbReference type="ARBA" id="ARBA00022679"/>
    </source>
</evidence>
<evidence type="ECO:0000256" key="2">
    <source>
        <dbReference type="ARBA" id="ARBA00022676"/>
    </source>
</evidence>
<accession>A0ABW2HTU2</accession>
<dbReference type="Proteomes" id="UP001596548">
    <property type="component" value="Unassembled WGS sequence"/>
</dbReference>
<dbReference type="PANTHER" id="PTHR43630:SF1">
    <property type="entry name" value="POLY-BETA-1,6-N-ACETYL-D-GLUCOSAMINE SYNTHASE"/>
    <property type="match status" value="1"/>
</dbReference>
<keyword evidence="6" id="KW-1185">Reference proteome</keyword>
<evidence type="ECO:0000256" key="1">
    <source>
        <dbReference type="ARBA" id="ARBA00006739"/>
    </source>
</evidence>
<keyword evidence="4" id="KW-1133">Transmembrane helix</keyword>
<dbReference type="InterPro" id="IPR029044">
    <property type="entry name" value="Nucleotide-diphossugar_trans"/>
</dbReference>
<reference evidence="6" key="1">
    <citation type="journal article" date="2019" name="Int. J. Syst. Evol. Microbiol.">
        <title>The Global Catalogue of Microorganisms (GCM) 10K type strain sequencing project: providing services to taxonomists for standard genome sequencing and annotation.</title>
        <authorList>
            <consortium name="The Broad Institute Genomics Platform"/>
            <consortium name="The Broad Institute Genome Sequencing Center for Infectious Disease"/>
            <person name="Wu L."/>
            <person name="Ma J."/>
        </authorList>
    </citation>
    <scope>NUCLEOTIDE SEQUENCE [LARGE SCALE GENOMIC DNA]</scope>
    <source>
        <strain evidence="6">XZYJT-10</strain>
    </source>
</reference>
<evidence type="ECO:0000313" key="5">
    <source>
        <dbReference type="EMBL" id="MFC7276261.1"/>
    </source>
</evidence>
<comment type="caution">
    <text evidence="5">The sequence shown here is derived from an EMBL/GenBank/DDBJ whole genome shotgun (WGS) entry which is preliminary data.</text>
</comment>
<dbReference type="RefSeq" id="WP_378970344.1">
    <property type="nucleotide sequence ID" value="NZ_JBHTBJ010000013.1"/>
</dbReference>
<organism evidence="5 6">
    <name type="scientific">Paractinoplanes rhizophilus</name>
    <dbReference type="NCBI Taxonomy" id="1416877"/>
    <lineage>
        <taxon>Bacteria</taxon>
        <taxon>Bacillati</taxon>
        <taxon>Actinomycetota</taxon>
        <taxon>Actinomycetes</taxon>
        <taxon>Micromonosporales</taxon>
        <taxon>Micromonosporaceae</taxon>
        <taxon>Paractinoplanes</taxon>
    </lineage>
</organism>
<keyword evidence="4" id="KW-0472">Membrane</keyword>